<dbReference type="KEGG" id="salo:EF888_13195"/>
<proteinExistence type="predicted"/>
<evidence type="ECO:0008006" key="3">
    <source>
        <dbReference type="Google" id="ProtNLM"/>
    </source>
</evidence>
<dbReference type="Gene3D" id="3.40.50.1820">
    <property type="entry name" value="alpha/beta hydrolase"/>
    <property type="match status" value="1"/>
</dbReference>
<protein>
    <recommendedName>
        <fullName evidence="3">Esterase</fullName>
    </recommendedName>
</protein>
<sequence length="172" mass="18300">MILFLHGANVDADYLTPSNYPLLRRLASLAPVEAPLIQGDWLDAFDGLLTSLGPDDAIVGHSHGGAMALKWIAERAPGKALSSFVGCAMPVWGQPDWDMSEFCLPADTEGAFDALGRVTILQAQDDQIVDPAHADLYGARIAGARVRHLRKGGHDLDDAETTEALAKALGLS</sequence>
<dbReference type="Proteomes" id="UP000245390">
    <property type="component" value="Unassembled WGS sequence"/>
</dbReference>
<dbReference type="SUPFAM" id="SSF53474">
    <property type="entry name" value="alpha/beta-Hydrolases"/>
    <property type="match status" value="1"/>
</dbReference>
<reference evidence="1 2" key="1">
    <citation type="submission" date="2018-05" db="EMBL/GenBank/DDBJ databases">
        <title>Genomic Encyclopedia of Type Strains, Phase IV (KMG-IV): sequencing the most valuable type-strain genomes for metagenomic binning, comparative biology and taxonomic classification.</title>
        <authorList>
            <person name="Goeker M."/>
        </authorList>
    </citation>
    <scope>NUCLEOTIDE SEQUENCE [LARGE SCALE GENOMIC DNA]</scope>
    <source>
        <strain evidence="1 2">DSM 103371</strain>
    </source>
</reference>
<dbReference type="RefSeq" id="WP_109758153.1">
    <property type="nucleotide sequence ID" value="NZ_CP034588.1"/>
</dbReference>
<name>A0A316G9F9_9RHOB</name>
<comment type="caution">
    <text evidence="1">The sequence shown here is derived from an EMBL/GenBank/DDBJ whole genome shotgun (WGS) entry which is preliminary data.</text>
</comment>
<evidence type="ECO:0000313" key="2">
    <source>
        <dbReference type="Proteomes" id="UP000245390"/>
    </source>
</evidence>
<dbReference type="EMBL" id="QGGV01000002">
    <property type="protein sequence ID" value="PWK57551.1"/>
    <property type="molecule type" value="Genomic_DNA"/>
</dbReference>
<keyword evidence="2" id="KW-1185">Reference proteome</keyword>
<dbReference type="AlphaFoldDB" id="A0A316G9F9"/>
<evidence type="ECO:0000313" key="1">
    <source>
        <dbReference type="EMBL" id="PWK57551.1"/>
    </source>
</evidence>
<dbReference type="OrthoDB" id="9804993at2"/>
<dbReference type="InterPro" id="IPR029058">
    <property type="entry name" value="AB_hydrolase_fold"/>
</dbReference>
<accession>A0A316G9F9</accession>
<organism evidence="1 2">
    <name type="scientific">Silicimonas algicola</name>
    <dbReference type="NCBI Taxonomy" id="1826607"/>
    <lineage>
        <taxon>Bacteria</taxon>
        <taxon>Pseudomonadati</taxon>
        <taxon>Pseudomonadota</taxon>
        <taxon>Alphaproteobacteria</taxon>
        <taxon>Rhodobacterales</taxon>
        <taxon>Paracoccaceae</taxon>
    </lineage>
</organism>
<gene>
    <name evidence="1" type="ORF">C8D95_102195</name>
</gene>